<protein>
    <submittedName>
        <fullName evidence="3">Uncharacterized protein</fullName>
    </submittedName>
</protein>
<sequence>MDRSGSGASEDSPFGSTLNTPKDEVPHPFDQIGHKLLALDAQNTSPKTHSLFPPDLVKTSSLNEKQVADKETEAKMTDNSCESVSSSLSGSSISEALAYLSFNSFQDQGNLPRSLPSSPLISEARPSLSTSSSVAFTEYMTALDIDASVPSNETQTCVSTTVSSTNVTSGYLATTESNESVFSVINQVTQADGIVPSVSSSSEVSSPESVYNRHERASSLYSLPNVPIAVVPTEATPVLNPFADSNATGGDVAPSVNSRDILQDLEDDINALSMQDIKSQISPMLFVKVIGFLPWCVLVGAVILLSPRHLEVVAFSPGYVSSPRGIRRFAYWADCGLAHIMIFLACLVALGIRSPTIGIVLASMVFGQTVLAWQDFKVDGNISLGDDDRQSIYMALKMSMVVEDEMVIHQALSGGGSYSLKCTGAGKEVTSDEDED</sequence>
<evidence type="ECO:0000313" key="3">
    <source>
        <dbReference type="EMBL" id="KAK7455788.1"/>
    </source>
</evidence>
<accession>A0ABR1JFY1</accession>
<feature type="region of interest" description="Disordered" evidence="1">
    <location>
        <begin position="1"/>
        <end position="40"/>
    </location>
</feature>
<reference evidence="3 4" key="1">
    <citation type="submission" date="2024-01" db="EMBL/GenBank/DDBJ databases">
        <title>A draft genome for the cacao thread blight pathogen Marasmiellus scandens.</title>
        <authorList>
            <person name="Baruah I.K."/>
            <person name="Leung J."/>
            <person name="Bukari Y."/>
            <person name="Amoako-Attah I."/>
            <person name="Meinhardt L.W."/>
            <person name="Bailey B.A."/>
            <person name="Cohen S.P."/>
        </authorList>
    </citation>
    <scope>NUCLEOTIDE SEQUENCE [LARGE SCALE GENOMIC DNA]</scope>
    <source>
        <strain evidence="3 4">GH-19</strain>
    </source>
</reference>
<feature type="compositionally biased region" description="Polar residues" evidence="1">
    <location>
        <begin position="1"/>
        <end position="20"/>
    </location>
</feature>
<organism evidence="3 4">
    <name type="scientific">Marasmiellus scandens</name>
    <dbReference type="NCBI Taxonomy" id="2682957"/>
    <lineage>
        <taxon>Eukaryota</taxon>
        <taxon>Fungi</taxon>
        <taxon>Dikarya</taxon>
        <taxon>Basidiomycota</taxon>
        <taxon>Agaricomycotina</taxon>
        <taxon>Agaricomycetes</taxon>
        <taxon>Agaricomycetidae</taxon>
        <taxon>Agaricales</taxon>
        <taxon>Marasmiineae</taxon>
        <taxon>Omphalotaceae</taxon>
        <taxon>Marasmiellus</taxon>
    </lineage>
</organism>
<evidence type="ECO:0000256" key="2">
    <source>
        <dbReference type="SAM" id="Phobius"/>
    </source>
</evidence>
<proteinExistence type="predicted"/>
<name>A0ABR1JFY1_9AGAR</name>
<dbReference type="Proteomes" id="UP001498398">
    <property type="component" value="Unassembled WGS sequence"/>
</dbReference>
<keyword evidence="2" id="KW-1133">Transmembrane helix</keyword>
<evidence type="ECO:0000313" key="4">
    <source>
        <dbReference type="Proteomes" id="UP001498398"/>
    </source>
</evidence>
<feature type="compositionally biased region" description="Basic and acidic residues" evidence="1">
    <location>
        <begin position="67"/>
        <end position="76"/>
    </location>
</feature>
<keyword evidence="2" id="KW-0472">Membrane</keyword>
<feature type="transmembrane region" description="Helical" evidence="2">
    <location>
        <begin position="329"/>
        <end position="350"/>
    </location>
</feature>
<gene>
    <name evidence="3" type="ORF">VKT23_010819</name>
</gene>
<evidence type="ECO:0000256" key="1">
    <source>
        <dbReference type="SAM" id="MobiDB-lite"/>
    </source>
</evidence>
<comment type="caution">
    <text evidence="3">The sequence shown here is derived from an EMBL/GenBank/DDBJ whole genome shotgun (WGS) entry which is preliminary data.</text>
</comment>
<feature type="region of interest" description="Disordered" evidence="1">
    <location>
        <begin position="67"/>
        <end position="86"/>
    </location>
</feature>
<keyword evidence="4" id="KW-1185">Reference proteome</keyword>
<dbReference type="EMBL" id="JBANRG010000022">
    <property type="protein sequence ID" value="KAK7455788.1"/>
    <property type="molecule type" value="Genomic_DNA"/>
</dbReference>
<feature type="transmembrane region" description="Helical" evidence="2">
    <location>
        <begin position="285"/>
        <end position="305"/>
    </location>
</feature>
<keyword evidence="2" id="KW-0812">Transmembrane</keyword>